<organism evidence="1 2">
    <name type="scientific">Vermiconidia calcicola</name>
    <dbReference type="NCBI Taxonomy" id="1690605"/>
    <lineage>
        <taxon>Eukaryota</taxon>
        <taxon>Fungi</taxon>
        <taxon>Dikarya</taxon>
        <taxon>Ascomycota</taxon>
        <taxon>Pezizomycotina</taxon>
        <taxon>Dothideomycetes</taxon>
        <taxon>Dothideomycetidae</taxon>
        <taxon>Mycosphaerellales</taxon>
        <taxon>Extremaceae</taxon>
        <taxon>Vermiconidia</taxon>
    </lineage>
</organism>
<dbReference type="Proteomes" id="UP001281147">
    <property type="component" value="Unassembled WGS sequence"/>
</dbReference>
<evidence type="ECO:0000313" key="2">
    <source>
        <dbReference type="Proteomes" id="UP001281147"/>
    </source>
</evidence>
<proteinExistence type="predicted"/>
<accession>A0ACC3MZV8</accession>
<comment type="caution">
    <text evidence="1">The sequence shown here is derived from an EMBL/GenBank/DDBJ whole genome shotgun (WGS) entry which is preliminary data.</text>
</comment>
<keyword evidence="2" id="KW-1185">Reference proteome</keyword>
<sequence length="490" mass="53859">MDTITSSHGLSKLRPQLPIDQADIDSLSPVLKEELERLKSIFYVSTRKLIEISEQFEKELQDGLDNYGSNISMNVTWVLGWPDGHECGNFLTTDLGGTNLRVCWIKLTERHGETNVIQQEYKLADDLKTGESDALFDFIATSLGDFIEKHKLGGTKDDPLKLGFTFSYPAHQDYIDHGKLVTWTKGLEIKGVEGEDAAGLLRQAMAKRDLPIHLVALINDTTGAMIASAYNDPETIVGAIFGTGCNGAYMENVGSIHKLRTDLPEETPMAINCEYGAFDNAHNVLPRTEYDIQIDEESPKPGEQAFEKMSAGLYLGEIYRLVVVDLYEKGLIFKDQDASKMRNPYILDTGFLSGIENDTSPGMADTKRAFIEKLGFEATPEQLIFSQKLAEYIAVRGARLCTCGIAAICRKKGIQSGHVAADGSVANKHPNFKRRWANAMGEVLGWPVDREEDPITITSAEDGSGIGAAVIAAMTLKREKEGQTAGIKAV</sequence>
<evidence type="ECO:0000313" key="1">
    <source>
        <dbReference type="EMBL" id="KAK3706334.1"/>
    </source>
</evidence>
<name>A0ACC3MZV8_9PEZI</name>
<gene>
    <name evidence="1" type="ORF">LTR37_012850</name>
</gene>
<reference evidence="1" key="1">
    <citation type="submission" date="2023-07" db="EMBL/GenBank/DDBJ databases">
        <title>Black Yeasts Isolated from many extreme environments.</title>
        <authorList>
            <person name="Coleine C."/>
            <person name="Stajich J.E."/>
            <person name="Selbmann L."/>
        </authorList>
    </citation>
    <scope>NUCLEOTIDE SEQUENCE</scope>
    <source>
        <strain evidence="1">CCFEE 5714</strain>
    </source>
</reference>
<dbReference type="EMBL" id="JAUTXU010000121">
    <property type="protein sequence ID" value="KAK3706334.1"/>
    <property type="molecule type" value="Genomic_DNA"/>
</dbReference>
<protein>
    <submittedName>
        <fullName evidence="1">Uncharacterized protein</fullName>
    </submittedName>
</protein>